<dbReference type="NCBIfam" id="NF038191">
    <property type="entry name" value="V_Cas12k"/>
    <property type="match status" value="1"/>
</dbReference>
<gene>
    <name evidence="1" type="ORF">C7B65_20785</name>
</gene>
<protein>
    <submittedName>
        <fullName evidence="1">Uncharacterized protein</fullName>
    </submittedName>
</protein>
<name>A0A2T1D8B6_9CYAN</name>
<keyword evidence="2" id="KW-1185">Reference proteome</keyword>
<dbReference type="InterPro" id="IPR049868">
    <property type="entry name" value="V_Cas12k"/>
</dbReference>
<accession>A0A2T1D8B6</accession>
<sequence length="330" mass="37714">MSFITVQCRLVASEEIRQQLWHLMADKNTPLVNKLLKSVSQHDDFEVWQRNGTVPDKSVRELCNPLKVHPQFEEQPGRFYTSASLIVTYTYQSWLELQRKRRRSLDGRQRWLNVVKSDAELVQMSGCNIHTIQNKAKEILAQLNVQSPGAQNQPKQKRKKKQNSKANGDLMSALFQAYETVDDALSRCAIAHLLKNDCQVCEQEEDPEAFAQRIHGKQRRIKELEAQLASRLPKGRDLTGEEFLEVLSTATAKVPDDTIEQMLWQAKLLAKPATLLYPIIFGSQTDLRWSTNEKGRICVAFKAREQTRGGTLASKLPHLTLLFRYSALEG</sequence>
<evidence type="ECO:0000313" key="1">
    <source>
        <dbReference type="EMBL" id="PSB16684.1"/>
    </source>
</evidence>
<dbReference type="OrthoDB" id="527512at2"/>
<organism evidence="1 2">
    <name type="scientific">Phormidesmis priestleyi ULC007</name>
    <dbReference type="NCBI Taxonomy" id="1920490"/>
    <lineage>
        <taxon>Bacteria</taxon>
        <taxon>Bacillati</taxon>
        <taxon>Cyanobacteriota</taxon>
        <taxon>Cyanophyceae</taxon>
        <taxon>Leptolyngbyales</taxon>
        <taxon>Leptolyngbyaceae</taxon>
        <taxon>Phormidesmis</taxon>
    </lineage>
</organism>
<dbReference type="EMBL" id="PVWG01000038">
    <property type="protein sequence ID" value="PSB16684.1"/>
    <property type="molecule type" value="Genomic_DNA"/>
</dbReference>
<evidence type="ECO:0000313" key="2">
    <source>
        <dbReference type="Proteomes" id="UP000238634"/>
    </source>
</evidence>
<reference evidence="1 2" key="1">
    <citation type="submission" date="2018-02" db="EMBL/GenBank/DDBJ databases">
        <authorList>
            <person name="Cohen D.B."/>
            <person name="Kent A.D."/>
        </authorList>
    </citation>
    <scope>NUCLEOTIDE SEQUENCE [LARGE SCALE GENOMIC DNA]</scope>
    <source>
        <strain evidence="1 2">ULC007</strain>
    </source>
</reference>
<dbReference type="STRING" id="1920490.GCA_001895925_00020"/>
<proteinExistence type="predicted"/>
<dbReference type="Proteomes" id="UP000238634">
    <property type="component" value="Unassembled WGS sequence"/>
</dbReference>
<comment type="caution">
    <text evidence="1">The sequence shown here is derived from an EMBL/GenBank/DDBJ whole genome shotgun (WGS) entry which is preliminary data.</text>
</comment>
<dbReference type="AlphaFoldDB" id="A0A2T1D8B6"/>
<reference evidence="1 2" key="2">
    <citation type="submission" date="2018-03" db="EMBL/GenBank/DDBJ databases">
        <title>The ancient ancestry and fast evolution of plastids.</title>
        <authorList>
            <person name="Moore K.R."/>
            <person name="Magnabosco C."/>
            <person name="Momper L."/>
            <person name="Gold D.A."/>
            <person name="Bosak T."/>
            <person name="Fournier G.P."/>
        </authorList>
    </citation>
    <scope>NUCLEOTIDE SEQUENCE [LARGE SCALE GENOMIC DNA]</scope>
    <source>
        <strain evidence="1 2">ULC007</strain>
    </source>
</reference>